<keyword evidence="5" id="KW-1185">Reference proteome</keyword>
<gene>
    <name evidence="4" type="primary">WAV2</name>
    <name evidence="4" type="ORF">SNAT2548_LOCUS25838</name>
</gene>
<dbReference type="GO" id="GO:0016020">
    <property type="term" value="C:membrane"/>
    <property type="evidence" value="ECO:0007669"/>
    <property type="project" value="TreeGrafter"/>
</dbReference>
<dbReference type="InterPro" id="IPR022742">
    <property type="entry name" value="Hydrolase_4"/>
</dbReference>
<evidence type="ECO:0000313" key="4">
    <source>
        <dbReference type="EMBL" id="CAE7463418.1"/>
    </source>
</evidence>
<dbReference type="EMBL" id="CAJNDS010002410">
    <property type="protein sequence ID" value="CAE7463418.1"/>
    <property type="molecule type" value="Genomic_DNA"/>
</dbReference>
<feature type="transmembrane region" description="Helical" evidence="2">
    <location>
        <begin position="32"/>
        <end position="62"/>
    </location>
</feature>
<comment type="caution">
    <text evidence="4">The sequence shown here is derived from an EMBL/GenBank/DDBJ whole genome shotgun (WGS) entry which is preliminary data.</text>
</comment>
<dbReference type="Proteomes" id="UP000604046">
    <property type="component" value="Unassembled WGS sequence"/>
</dbReference>
<evidence type="ECO:0000256" key="1">
    <source>
        <dbReference type="SAM" id="MobiDB-lite"/>
    </source>
</evidence>
<sequence>MLPAQGLGHRCVVVVDCTVVLTEFRVERSAELIVGLALVLLLNCSWIVAVLIVVALLLFFVINLIMRQESMLYVPCVMPGMQTPSDNPEGMRSPADRQMKFEDVFMETVDGLRIHAWFLPAGDASATRSSPTLLFCHANAGNIGLRIPNFEHVIKRLRVNVFALDYRGYGQSEGTPSEEGLIEDALCAWRWLKKESDVGRIDADQLFVFGRSLGGAVTIALASELQKRAQGPLPRGLILENTFTSISDVVNALFPILAFESLKKRFLRIKWESIQRVQDLEVPMLFLTGEKDEMIPPSHSRLLHARAEKSRLKRNVVFAEGHHNDTWEKGGEEYWEVQATFLQECLAQPAGSKKVSSQPTEQVAEGTNMMPVS</sequence>
<feature type="region of interest" description="Disordered" evidence="1">
    <location>
        <begin position="352"/>
        <end position="373"/>
    </location>
</feature>
<organism evidence="4 5">
    <name type="scientific">Symbiodinium natans</name>
    <dbReference type="NCBI Taxonomy" id="878477"/>
    <lineage>
        <taxon>Eukaryota</taxon>
        <taxon>Sar</taxon>
        <taxon>Alveolata</taxon>
        <taxon>Dinophyceae</taxon>
        <taxon>Suessiales</taxon>
        <taxon>Symbiodiniaceae</taxon>
        <taxon>Symbiodinium</taxon>
    </lineage>
</organism>
<dbReference type="Pfam" id="PF12146">
    <property type="entry name" value="Hydrolase_4"/>
    <property type="match status" value="1"/>
</dbReference>
<feature type="domain" description="Serine aminopeptidase S33" evidence="3">
    <location>
        <begin position="158"/>
        <end position="250"/>
    </location>
</feature>
<dbReference type="AlphaFoldDB" id="A0A812S692"/>
<keyword evidence="2" id="KW-0472">Membrane</keyword>
<accession>A0A812S692</accession>
<dbReference type="OrthoDB" id="10249433at2759"/>
<evidence type="ECO:0000313" key="5">
    <source>
        <dbReference type="Proteomes" id="UP000604046"/>
    </source>
</evidence>
<name>A0A812S692_9DINO</name>
<proteinExistence type="predicted"/>
<dbReference type="Gene3D" id="3.40.50.1820">
    <property type="entry name" value="alpha/beta hydrolase"/>
    <property type="match status" value="1"/>
</dbReference>
<dbReference type="GO" id="GO:0008474">
    <property type="term" value="F:palmitoyl-(protein) hydrolase activity"/>
    <property type="evidence" value="ECO:0007669"/>
    <property type="project" value="TreeGrafter"/>
</dbReference>
<protein>
    <submittedName>
        <fullName evidence="4">WAV2 protein</fullName>
    </submittedName>
</protein>
<dbReference type="PANTHER" id="PTHR12277">
    <property type="entry name" value="ALPHA/BETA HYDROLASE DOMAIN-CONTAINING PROTEIN"/>
    <property type="match status" value="1"/>
</dbReference>
<evidence type="ECO:0000259" key="3">
    <source>
        <dbReference type="Pfam" id="PF12146"/>
    </source>
</evidence>
<reference evidence="4" key="1">
    <citation type="submission" date="2021-02" db="EMBL/GenBank/DDBJ databases">
        <authorList>
            <person name="Dougan E. K."/>
            <person name="Rhodes N."/>
            <person name="Thang M."/>
            <person name="Chan C."/>
        </authorList>
    </citation>
    <scope>NUCLEOTIDE SEQUENCE</scope>
</reference>
<dbReference type="PANTHER" id="PTHR12277:SF81">
    <property type="entry name" value="PROTEIN ABHD13"/>
    <property type="match status" value="1"/>
</dbReference>
<dbReference type="InterPro" id="IPR029058">
    <property type="entry name" value="AB_hydrolase_fold"/>
</dbReference>
<dbReference type="SUPFAM" id="SSF53474">
    <property type="entry name" value="alpha/beta-Hydrolases"/>
    <property type="match status" value="1"/>
</dbReference>
<evidence type="ECO:0000256" key="2">
    <source>
        <dbReference type="SAM" id="Phobius"/>
    </source>
</evidence>
<keyword evidence="2" id="KW-0812">Transmembrane</keyword>
<keyword evidence="2" id="KW-1133">Transmembrane helix</keyword>